<gene>
    <name evidence="2" type="ORF">C8J26_3172</name>
</gene>
<dbReference type="Pfam" id="PF13689">
    <property type="entry name" value="DUF4154"/>
    <property type="match status" value="1"/>
</dbReference>
<feature type="chain" id="PRO_5015741938" evidence="1">
    <location>
        <begin position="23"/>
        <end position="172"/>
    </location>
</feature>
<protein>
    <submittedName>
        <fullName evidence="2">Uncharacterized protein DUF4154</fullName>
    </submittedName>
</protein>
<proteinExistence type="predicted"/>
<evidence type="ECO:0000256" key="1">
    <source>
        <dbReference type="SAM" id="SignalP"/>
    </source>
</evidence>
<dbReference type="Proteomes" id="UP000244189">
    <property type="component" value="Unassembled WGS sequence"/>
</dbReference>
<comment type="caution">
    <text evidence="2">The sequence shown here is derived from an EMBL/GenBank/DDBJ whole genome shotgun (WGS) entry which is preliminary data.</text>
</comment>
<keyword evidence="1" id="KW-0732">Signal</keyword>
<organism evidence="2 3">
    <name type="scientific">Sphingomonas aurantiaca</name>
    <dbReference type="NCBI Taxonomy" id="185949"/>
    <lineage>
        <taxon>Bacteria</taxon>
        <taxon>Pseudomonadati</taxon>
        <taxon>Pseudomonadota</taxon>
        <taxon>Alphaproteobacteria</taxon>
        <taxon>Sphingomonadales</taxon>
        <taxon>Sphingomonadaceae</taxon>
        <taxon>Sphingomonas</taxon>
    </lineage>
</organism>
<dbReference type="InterPro" id="IPR025293">
    <property type="entry name" value="YfiR/HmsC-like"/>
</dbReference>
<reference evidence="2 3" key="1">
    <citation type="submission" date="2018-04" db="EMBL/GenBank/DDBJ databases">
        <title>Genomic Encyclopedia of Type Strains, Phase III (KMG-III): the genomes of soil and plant-associated and newly described type strains.</title>
        <authorList>
            <person name="Whitman W."/>
        </authorList>
    </citation>
    <scope>NUCLEOTIDE SEQUENCE [LARGE SCALE GENOMIC DNA]</scope>
    <source>
        <strain evidence="2 3">MA101b</strain>
    </source>
</reference>
<evidence type="ECO:0000313" key="3">
    <source>
        <dbReference type="Proteomes" id="UP000244189"/>
    </source>
</evidence>
<feature type="signal peptide" evidence="1">
    <location>
        <begin position="1"/>
        <end position="22"/>
    </location>
</feature>
<dbReference type="AlphaFoldDB" id="A0A2T5GJD3"/>
<evidence type="ECO:0000313" key="2">
    <source>
        <dbReference type="EMBL" id="PTQ59422.1"/>
    </source>
</evidence>
<dbReference type="EMBL" id="QAOG01000005">
    <property type="protein sequence ID" value="PTQ59422.1"/>
    <property type="molecule type" value="Genomic_DNA"/>
</dbReference>
<accession>A0A2T5GJD3</accession>
<name>A0A2T5GJD3_9SPHN</name>
<sequence>MFKLQIWMCVVAALGSATPLSAELNVPIAARVVSFLQPGPAGTVAAAIVFEPGNAASEAEAAAIERAIGSGLAAGRSAIRARRVPVGSIGSLAGFRLAFVTTGLRPEYAGIAAAATRSSVLTISSDPACVQTARCVVGITSGPKTQITVNRAAARAANIRFGSAFLMLIKEI</sequence>
<keyword evidence="3" id="KW-1185">Reference proteome</keyword>